<proteinExistence type="predicted"/>
<dbReference type="STRING" id="4615.A0A199VTW7"/>
<dbReference type="Proteomes" id="UP000092600">
    <property type="component" value="Unassembled WGS sequence"/>
</dbReference>
<dbReference type="EMBL" id="LSRQ01000887">
    <property type="protein sequence ID" value="OAY80371.1"/>
    <property type="molecule type" value="Genomic_DNA"/>
</dbReference>
<dbReference type="AlphaFoldDB" id="A0A199VTW7"/>
<organism evidence="1 2">
    <name type="scientific">Ananas comosus</name>
    <name type="common">Pineapple</name>
    <name type="synonym">Ananas ananas</name>
    <dbReference type="NCBI Taxonomy" id="4615"/>
    <lineage>
        <taxon>Eukaryota</taxon>
        <taxon>Viridiplantae</taxon>
        <taxon>Streptophyta</taxon>
        <taxon>Embryophyta</taxon>
        <taxon>Tracheophyta</taxon>
        <taxon>Spermatophyta</taxon>
        <taxon>Magnoliopsida</taxon>
        <taxon>Liliopsida</taxon>
        <taxon>Poales</taxon>
        <taxon>Bromeliaceae</taxon>
        <taxon>Bromelioideae</taxon>
        <taxon>Ananas</taxon>
    </lineage>
</organism>
<dbReference type="PANTHER" id="PTHR36002:SF1">
    <property type="entry name" value="PYRD"/>
    <property type="match status" value="1"/>
</dbReference>
<dbReference type="PANTHER" id="PTHR36002">
    <property type="entry name" value="PYRD"/>
    <property type="match status" value="1"/>
</dbReference>
<reference evidence="1 2" key="1">
    <citation type="journal article" date="2016" name="DNA Res.">
        <title>The draft genome of MD-2 pineapple using hybrid error correction of long reads.</title>
        <authorList>
            <person name="Redwan R.M."/>
            <person name="Saidin A."/>
            <person name="Kumar S.V."/>
        </authorList>
    </citation>
    <scope>NUCLEOTIDE SEQUENCE [LARGE SCALE GENOMIC DNA]</scope>
    <source>
        <strain evidence="2">cv. MD2</strain>
        <tissue evidence="1">Leaf</tissue>
    </source>
</reference>
<sequence length="168" mass="18291">MKPILLLDMKLGKQIEVSQFDQESICRTLTLFFMYSLTADSKQTPNSAEQNNPNQNKRKLLSGAIHRIPQTTMSLACLVCHGMESPSHSFRSHSVSSSDAEGRCAAALSCFAQKIAISGNNNGAAKVAPFPVIGNGQGVTGAPRLQRSRAVSRDLVRDWNFDEVLVGR</sequence>
<protein>
    <submittedName>
        <fullName evidence="1">Uncharacterized protein</fullName>
    </submittedName>
</protein>
<gene>
    <name evidence="1" type="ORF">ACMD2_12593</name>
</gene>
<name>A0A199VTW7_ANACO</name>
<comment type="caution">
    <text evidence="1">The sequence shown here is derived from an EMBL/GenBank/DDBJ whole genome shotgun (WGS) entry which is preliminary data.</text>
</comment>
<evidence type="ECO:0000313" key="1">
    <source>
        <dbReference type="EMBL" id="OAY80371.1"/>
    </source>
</evidence>
<accession>A0A199VTW7</accession>
<evidence type="ECO:0000313" key="2">
    <source>
        <dbReference type="Proteomes" id="UP000092600"/>
    </source>
</evidence>